<comment type="caution">
    <text evidence="5">The sequence shown here is derived from an EMBL/GenBank/DDBJ whole genome shotgun (WGS) entry which is preliminary data.</text>
</comment>
<proteinExistence type="predicted"/>
<dbReference type="Proteomes" id="UP000468901">
    <property type="component" value="Unassembled WGS sequence"/>
</dbReference>
<dbReference type="PANTHER" id="PTHR45138:SF9">
    <property type="entry name" value="DIGUANYLATE CYCLASE DGCM-RELATED"/>
    <property type="match status" value="1"/>
</dbReference>
<sequence>MTYTDDIGVATEWSMKALGLMARHGIAPLPQNYDLWFRYASGHNADLNEAIDSKLKEGTKIDDNISADLHQRFITHAALTNATINAGDKLNLEVDNILKLVAEAAGDSSALGASVRQASAELSNRSTANDVRRVVDVIVAATRHMETRSKELELRLNETKSELNTLQSNLTKARNEARTDGLTGVANRKAFDEALAQAITQASVDSSPLCLVIGDIDHFKLFNDTWGHRTGDQVLRLVASCLKAGARETDTVARYGGEEFALILPGIATEDAEKLANEIRETVQSRELVKRSTGETLGRVTMSLGIATLRHGEGSSTFIERADACLYAAKRGGRNRVVSETPDLAPKAKAS</sequence>
<reference evidence="5 6" key="1">
    <citation type="submission" date="2019-09" db="EMBL/GenBank/DDBJ databases">
        <title>Parvibaculum sedimenti sp. nov., isolated from sediment.</title>
        <authorList>
            <person name="Wang Y."/>
        </authorList>
    </citation>
    <scope>NUCLEOTIDE SEQUENCE [LARGE SCALE GENOMIC DNA]</scope>
    <source>
        <strain evidence="5 6">HXT-9</strain>
    </source>
</reference>
<evidence type="ECO:0000256" key="2">
    <source>
        <dbReference type="ARBA" id="ARBA00034247"/>
    </source>
</evidence>
<feature type="coiled-coil region" evidence="3">
    <location>
        <begin position="142"/>
        <end position="176"/>
    </location>
</feature>
<dbReference type="EMBL" id="WESC01000006">
    <property type="protein sequence ID" value="KAB7740550.1"/>
    <property type="molecule type" value="Genomic_DNA"/>
</dbReference>
<feature type="domain" description="GGDEF" evidence="4">
    <location>
        <begin position="207"/>
        <end position="342"/>
    </location>
</feature>
<dbReference type="CDD" id="cd01949">
    <property type="entry name" value="GGDEF"/>
    <property type="match status" value="1"/>
</dbReference>
<dbReference type="InterPro" id="IPR050469">
    <property type="entry name" value="Diguanylate_Cyclase"/>
</dbReference>
<dbReference type="PROSITE" id="PS50887">
    <property type="entry name" value="GGDEF"/>
    <property type="match status" value="1"/>
</dbReference>
<dbReference type="InterPro" id="IPR043128">
    <property type="entry name" value="Rev_trsase/Diguanyl_cyclase"/>
</dbReference>
<keyword evidence="3" id="KW-0175">Coiled coil</keyword>
<dbReference type="PANTHER" id="PTHR45138">
    <property type="entry name" value="REGULATORY COMPONENTS OF SENSORY TRANSDUCTION SYSTEM"/>
    <property type="match status" value="1"/>
</dbReference>
<protein>
    <recommendedName>
        <fullName evidence="1">diguanylate cyclase</fullName>
        <ecNumber evidence="1">2.7.7.65</ecNumber>
    </recommendedName>
</protein>
<comment type="catalytic activity">
    <reaction evidence="2">
        <text>2 GTP = 3',3'-c-di-GMP + 2 diphosphate</text>
        <dbReference type="Rhea" id="RHEA:24898"/>
        <dbReference type="ChEBI" id="CHEBI:33019"/>
        <dbReference type="ChEBI" id="CHEBI:37565"/>
        <dbReference type="ChEBI" id="CHEBI:58805"/>
        <dbReference type="EC" id="2.7.7.65"/>
    </reaction>
</comment>
<evidence type="ECO:0000313" key="5">
    <source>
        <dbReference type="EMBL" id="KAB7740550.1"/>
    </source>
</evidence>
<keyword evidence="6" id="KW-1185">Reference proteome</keyword>
<name>A0A6N6VM45_9HYPH</name>
<dbReference type="SMART" id="SM00267">
    <property type="entry name" value="GGDEF"/>
    <property type="match status" value="1"/>
</dbReference>
<dbReference type="Gene3D" id="3.30.70.270">
    <property type="match status" value="1"/>
</dbReference>
<dbReference type="InterPro" id="IPR000160">
    <property type="entry name" value="GGDEF_dom"/>
</dbReference>
<dbReference type="GO" id="GO:0052621">
    <property type="term" value="F:diguanylate cyclase activity"/>
    <property type="evidence" value="ECO:0007669"/>
    <property type="project" value="UniProtKB-EC"/>
</dbReference>
<evidence type="ECO:0000256" key="3">
    <source>
        <dbReference type="SAM" id="Coils"/>
    </source>
</evidence>
<dbReference type="GO" id="GO:0043709">
    <property type="term" value="P:cell adhesion involved in single-species biofilm formation"/>
    <property type="evidence" value="ECO:0007669"/>
    <property type="project" value="TreeGrafter"/>
</dbReference>
<dbReference type="GO" id="GO:1902201">
    <property type="term" value="P:negative regulation of bacterial-type flagellum-dependent cell motility"/>
    <property type="evidence" value="ECO:0007669"/>
    <property type="project" value="TreeGrafter"/>
</dbReference>
<dbReference type="GO" id="GO:0005886">
    <property type="term" value="C:plasma membrane"/>
    <property type="evidence" value="ECO:0007669"/>
    <property type="project" value="TreeGrafter"/>
</dbReference>
<dbReference type="NCBIfam" id="TIGR00254">
    <property type="entry name" value="GGDEF"/>
    <property type="match status" value="1"/>
</dbReference>
<evidence type="ECO:0000256" key="1">
    <source>
        <dbReference type="ARBA" id="ARBA00012528"/>
    </source>
</evidence>
<evidence type="ECO:0000313" key="6">
    <source>
        <dbReference type="Proteomes" id="UP000468901"/>
    </source>
</evidence>
<organism evidence="5 6">
    <name type="scientific">Parvibaculum sedimenti</name>
    <dbReference type="NCBI Taxonomy" id="2608632"/>
    <lineage>
        <taxon>Bacteria</taxon>
        <taxon>Pseudomonadati</taxon>
        <taxon>Pseudomonadota</taxon>
        <taxon>Alphaproteobacteria</taxon>
        <taxon>Hyphomicrobiales</taxon>
        <taxon>Parvibaculaceae</taxon>
        <taxon>Parvibaculum</taxon>
    </lineage>
</organism>
<accession>A0A6N6VM45</accession>
<dbReference type="InterPro" id="IPR029787">
    <property type="entry name" value="Nucleotide_cyclase"/>
</dbReference>
<evidence type="ECO:0000259" key="4">
    <source>
        <dbReference type="PROSITE" id="PS50887"/>
    </source>
</evidence>
<dbReference type="SUPFAM" id="SSF55073">
    <property type="entry name" value="Nucleotide cyclase"/>
    <property type="match status" value="1"/>
</dbReference>
<dbReference type="EC" id="2.7.7.65" evidence="1"/>
<gene>
    <name evidence="5" type="ORF">F2P47_08465</name>
</gene>
<dbReference type="Pfam" id="PF00990">
    <property type="entry name" value="GGDEF"/>
    <property type="match status" value="1"/>
</dbReference>
<dbReference type="FunFam" id="3.30.70.270:FF:000001">
    <property type="entry name" value="Diguanylate cyclase domain protein"/>
    <property type="match status" value="1"/>
</dbReference>
<dbReference type="RefSeq" id="WP_152215914.1">
    <property type="nucleotide sequence ID" value="NZ_JBAQYD010000233.1"/>
</dbReference>
<dbReference type="AlphaFoldDB" id="A0A6N6VM45"/>